<dbReference type="OrthoDB" id="10260943at2759"/>
<accession>A0A132NZ86</accession>
<organism evidence="2 3">
    <name type="scientific">Giardia duodenalis assemblage B</name>
    <dbReference type="NCBI Taxonomy" id="1394984"/>
    <lineage>
        <taxon>Eukaryota</taxon>
        <taxon>Metamonada</taxon>
        <taxon>Diplomonadida</taxon>
        <taxon>Hexamitidae</taxon>
        <taxon>Giardiinae</taxon>
        <taxon>Giardia</taxon>
    </lineage>
</organism>
<feature type="region of interest" description="Disordered" evidence="1">
    <location>
        <begin position="199"/>
        <end position="220"/>
    </location>
</feature>
<dbReference type="VEuPathDB" id="GiardiaDB:QR46_0575"/>
<sequence>MRCPGCPPSVSFSSCFSWPSSAQQSTGKKKQAACIFSNELSKQEMAHLLVREARNIAHCRATGTPYQSPLQLAIKRASVAETPSINKDLDTVLVKRSGPYAPILCSYSPDYVHQYLSSTRHSIMEESMHHRPQATYSAHTAYISSAGYELQSEQMCVSQHTQQQRSSIPNYSLHPQSDDAYESNLSGYRAQGSNKWVNTSKTRASMSAPHSSRTAFGNGKRRAYLNPNGFENGFISMPGSFRTSSVSDVCHINPELYESEYRQSSSSYCHFRPGLGNTYFYN</sequence>
<feature type="compositionally biased region" description="Polar residues" evidence="1">
    <location>
        <begin position="199"/>
        <end position="215"/>
    </location>
</feature>
<gene>
    <name evidence="2" type="ORF">QR46_0575</name>
</gene>
<evidence type="ECO:0000313" key="3">
    <source>
        <dbReference type="Proteomes" id="UP000070089"/>
    </source>
</evidence>
<dbReference type="Proteomes" id="UP000070089">
    <property type="component" value="Unassembled WGS sequence"/>
</dbReference>
<proteinExistence type="predicted"/>
<name>A0A132NZ86_GIAIN</name>
<protein>
    <submittedName>
        <fullName evidence="2">Uncharacterized protein</fullName>
    </submittedName>
</protein>
<dbReference type="PROSITE" id="PS51257">
    <property type="entry name" value="PROKAR_LIPOPROTEIN"/>
    <property type="match status" value="1"/>
</dbReference>
<dbReference type="AlphaFoldDB" id="A0A132NZ86"/>
<comment type="caution">
    <text evidence="2">The sequence shown here is derived from an EMBL/GenBank/DDBJ whole genome shotgun (WGS) entry which is preliminary data.</text>
</comment>
<evidence type="ECO:0000256" key="1">
    <source>
        <dbReference type="SAM" id="MobiDB-lite"/>
    </source>
</evidence>
<evidence type="ECO:0000313" key="2">
    <source>
        <dbReference type="EMBL" id="KWX15375.1"/>
    </source>
</evidence>
<dbReference type="EMBL" id="JXTI01000009">
    <property type="protein sequence ID" value="KWX15375.1"/>
    <property type="molecule type" value="Genomic_DNA"/>
</dbReference>
<reference evidence="2 3" key="1">
    <citation type="journal article" date="2015" name="Mol. Biochem. Parasitol.">
        <title>Identification of polymorphic genes for use in assemblage B genotyping assays through comparative genomics of multiple assemblage B Giardia duodenalis isolates.</title>
        <authorList>
            <person name="Wielinga C."/>
            <person name="Thompson R.C."/>
            <person name="Monis P."/>
            <person name="Ryan U."/>
        </authorList>
    </citation>
    <scope>NUCLEOTIDE SEQUENCE [LARGE SCALE GENOMIC DNA]</scope>
    <source>
        <strain evidence="2 3">BAH15c1</strain>
    </source>
</reference>